<reference evidence="1 2" key="1">
    <citation type="submission" date="2016-10" db="EMBL/GenBank/DDBJ databases">
        <authorList>
            <person name="Varghese N."/>
            <person name="Submissions S."/>
        </authorList>
    </citation>
    <scope>NUCLEOTIDE SEQUENCE [LARGE SCALE GENOMIC DNA]</scope>
    <source>
        <strain evidence="1 2">22B</strain>
    </source>
</reference>
<dbReference type="Proteomes" id="UP000243374">
    <property type="component" value="Unassembled WGS sequence"/>
</dbReference>
<name>A0A662ZFI0_9GAMM</name>
<accession>A0A662ZFI0</accession>
<evidence type="ECO:0008006" key="3">
    <source>
        <dbReference type="Google" id="ProtNLM"/>
    </source>
</evidence>
<proteinExistence type="predicted"/>
<organism evidence="1 2">
    <name type="scientific">Succinivibrio dextrinosolvens</name>
    <dbReference type="NCBI Taxonomy" id="83771"/>
    <lineage>
        <taxon>Bacteria</taxon>
        <taxon>Pseudomonadati</taxon>
        <taxon>Pseudomonadota</taxon>
        <taxon>Gammaproteobacteria</taxon>
        <taxon>Aeromonadales</taxon>
        <taxon>Succinivibrionaceae</taxon>
        <taxon>Succinivibrio</taxon>
    </lineage>
</organism>
<dbReference type="EMBL" id="FOSF01000146">
    <property type="protein sequence ID" value="SFK61618.1"/>
    <property type="molecule type" value="Genomic_DNA"/>
</dbReference>
<gene>
    <name evidence="1" type="ORF">SAMN04487865_11461</name>
</gene>
<dbReference type="AlphaFoldDB" id="A0A662ZFI0"/>
<evidence type="ECO:0000313" key="2">
    <source>
        <dbReference type="Proteomes" id="UP000243374"/>
    </source>
</evidence>
<evidence type="ECO:0000313" key="1">
    <source>
        <dbReference type="EMBL" id="SFK61618.1"/>
    </source>
</evidence>
<dbReference type="RefSeq" id="WP_218148755.1">
    <property type="nucleotide sequence ID" value="NZ_FOSF01000146.1"/>
</dbReference>
<keyword evidence="2" id="KW-1185">Reference proteome</keyword>
<protein>
    <recommendedName>
        <fullName evidence="3">Toxin-antitoxin system toxin component, PIN family</fullName>
    </recommendedName>
</protein>
<sequence>MIKVMLDTNIFISAALFPKGKVAQAFIKAIQPPFQPYVCGNYSER</sequence>